<comment type="caution">
    <text evidence="6">The sequence shown here is derived from an EMBL/GenBank/DDBJ whole genome shotgun (WGS) entry which is preliminary data.</text>
</comment>
<dbReference type="InterPro" id="IPR038097">
    <property type="entry name" value="Ribosomal_eL36_sf"/>
</dbReference>
<keyword evidence="2 4" id="KW-0689">Ribosomal protein</keyword>
<dbReference type="GO" id="GO:0005840">
    <property type="term" value="C:ribosome"/>
    <property type="evidence" value="ECO:0007669"/>
    <property type="project" value="UniProtKB-KW"/>
</dbReference>
<name>A0A0F8UMI0_9EURO</name>
<evidence type="ECO:0000256" key="3">
    <source>
        <dbReference type="ARBA" id="ARBA00023274"/>
    </source>
</evidence>
<evidence type="ECO:0000256" key="4">
    <source>
        <dbReference type="RuleBase" id="RU000665"/>
    </source>
</evidence>
<dbReference type="Proteomes" id="UP000034291">
    <property type="component" value="Unassembled WGS sequence"/>
</dbReference>
<organism evidence="6 7">
    <name type="scientific">Aspergillus rambellii</name>
    <dbReference type="NCBI Taxonomy" id="308745"/>
    <lineage>
        <taxon>Eukaryota</taxon>
        <taxon>Fungi</taxon>
        <taxon>Dikarya</taxon>
        <taxon>Ascomycota</taxon>
        <taxon>Pezizomycotina</taxon>
        <taxon>Eurotiomycetes</taxon>
        <taxon>Eurotiomycetidae</taxon>
        <taxon>Eurotiales</taxon>
        <taxon>Aspergillaceae</taxon>
        <taxon>Aspergillus</taxon>
        <taxon>Aspergillus subgen. Nidulantes</taxon>
    </lineage>
</organism>
<evidence type="ECO:0000313" key="6">
    <source>
        <dbReference type="EMBL" id="KKK20683.1"/>
    </source>
</evidence>
<dbReference type="Pfam" id="PF01158">
    <property type="entry name" value="Ribosomal_L36e"/>
    <property type="match status" value="1"/>
</dbReference>
<evidence type="ECO:0000313" key="7">
    <source>
        <dbReference type="Proteomes" id="UP000034291"/>
    </source>
</evidence>
<comment type="similarity">
    <text evidence="1 4">Belongs to the eukaryotic ribosomal protein eL36 family.</text>
</comment>
<feature type="compositionally biased region" description="Polar residues" evidence="5">
    <location>
        <begin position="111"/>
        <end position="121"/>
    </location>
</feature>
<reference evidence="6 7" key="1">
    <citation type="submission" date="2015-02" db="EMBL/GenBank/DDBJ databases">
        <title>Draft Genome Sequences of Two Closely-Related Aflatoxigenic Aspergillus Species Obtained from the Cote d'Ivoire.</title>
        <authorList>
            <person name="Moore G.G."/>
            <person name="Beltz S.B."/>
            <person name="Mack B.M."/>
        </authorList>
    </citation>
    <scope>NUCLEOTIDE SEQUENCE [LARGE SCALE GENOMIC DNA]</scope>
    <source>
        <strain evidence="6 7">SRRC1468</strain>
    </source>
</reference>
<keyword evidence="3 4" id="KW-0687">Ribonucleoprotein</keyword>
<evidence type="ECO:0000256" key="2">
    <source>
        <dbReference type="ARBA" id="ARBA00022980"/>
    </source>
</evidence>
<dbReference type="STRING" id="308745.A0A0F8UMI0"/>
<dbReference type="InterPro" id="IPR000509">
    <property type="entry name" value="Ribosomal_eL36"/>
</dbReference>
<proteinExistence type="inferred from homology"/>
<evidence type="ECO:0000256" key="5">
    <source>
        <dbReference type="SAM" id="MobiDB-lite"/>
    </source>
</evidence>
<dbReference type="PANTHER" id="PTHR10114">
    <property type="entry name" value="60S RIBOSOMAL PROTEIN L36"/>
    <property type="match status" value="1"/>
</dbReference>
<dbReference type="EMBL" id="JZBS01001980">
    <property type="protein sequence ID" value="KKK20683.1"/>
    <property type="molecule type" value="Genomic_DNA"/>
</dbReference>
<dbReference type="GO" id="GO:1990904">
    <property type="term" value="C:ribonucleoprotein complex"/>
    <property type="evidence" value="ECO:0007669"/>
    <property type="project" value="UniProtKB-KW"/>
</dbReference>
<sequence length="191" mass="21538">MRQNRGYASGALNGMTNSPKPYPRYARKRQPTKAGRPPARIYPHRLTPFSTSTTPSQQPSSSPTACPSSQPSRWPKNAPESWLVSTRATLRSTQLTAPFILENHPPPHPQTRISRTKGQSSRRTAFVREIAREVVGLAPYERRIVELLRNTQDKRLASSPRRGYLGTFSRGKKKVEDMQRVIAEARRVAAH</sequence>
<protein>
    <recommendedName>
        <fullName evidence="4">60S ribosomal protein L36</fullName>
    </recommendedName>
</protein>
<keyword evidence="7" id="KW-1185">Reference proteome</keyword>
<dbReference type="PROSITE" id="PS01190">
    <property type="entry name" value="RIBOSOMAL_L36E"/>
    <property type="match status" value="1"/>
</dbReference>
<dbReference type="AlphaFoldDB" id="A0A0F8UMI0"/>
<gene>
    <name evidence="6" type="ORF">ARAM_000336</name>
</gene>
<accession>A0A0F8UMI0</accession>
<feature type="region of interest" description="Disordered" evidence="5">
    <location>
        <begin position="1"/>
        <end position="79"/>
    </location>
</feature>
<dbReference type="GO" id="GO:0003735">
    <property type="term" value="F:structural constituent of ribosome"/>
    <property type="evidence" value="ECO:0007669"/>
    <property type="project" value="InterPro"/>
</dbReference>
<feature type="compositionally biased region" description="Low complexity" evidence="5">
    <location>
        <begin position="47"/>
        <end position="72"/>
    </location>
</feature>
<dbReference type="Gene3D" id="1.10.10.1760">
    <property type="entry name" value="60S ribosomal protein L36"/>
    <property type="match status" value="1"/>
</dbReference>
<dbReference type="GO" id="GO:0006412">
    <property type="term" value="P:translation"/>
    <property type="evidence" value="ECO:0007669"/>
    <property type="project" value="InterPro"/>
</dbReference>
<feature type="region of interest" description="Disordered" evidence="5">
    <location>
        <begin position="100"/>
        <end position="121"/>
    </location>
</feature>
<evidence type="ECO:0000256" key="1">
    <source>
        <dbReference type="ARBA" id="ARBA00006509"/>
    </source>
</evidence>
<dbReference type="OrthoDB" id="9616667at2759"/>